<feature type="transmembrane region" description="Helical" evidence="11">
    <location>
        <begin position="386"/>
        <end position="408"/>
    </location>
</feature>
<proteinExistence type="inferred from homology"/>
<evidence type="ECO:0000256" key="1">
    <source>
        <dbReference type="ARBA" id="ARBA00004651"/>
    </source>
</evidence>
<evidence type="ECO:0000259" key="12">
    <source>
        <dbReference type="SMART" id="SM00746"/>
    </source>
</evidence>
<dbReference type="PANTHER" id="PTHR43520">
    <property type="entry name" value="ATP7, ISOFORM B"/>
    <property type="match status" value="1"/>
</dbReference>
<feature type="domain" description="TRASH" evidence="12">
    <location>
        <begin position="28"/>
        <end position="66"/>
    </location>
</feature>
<keyword evidence="4 11" id="KW-0812">Transmembrane</keyword>
<dbReference type="Gene3D" id="1.10.620.20">
    <property type="entry name" value="Ribonucleotide Reductase, subunit A"/>
    <property type="match status" value="1"/>
</dbReference>
<dbReference type="GO" id="GO:0043682">
    <property type="term" value="F:P-type divalent copper transporter activity"/>
    <property type="evidence" value="ECO:0007669"/>
    <property type="project" value="TreeGrafter"/>
</dbReference>
<dbReference type="Gene3D" id="3.40.1110.10">
    <property type="entry name" value="Calcium-transporting ATPase, cytoplasmic domain N"/>
    <property type="match status" value="1"/>
</dbReference>
<dbReference type="SUPFAM" id="SSF56784">
    <property type="entry name" value="HAD-like"/>
    <property type="match status" value="1"/>
</dbReference>
<dbReference type="PROSITE" id="PS00154">
    <property type="entry name" value="ATPASE_E1_E2"/>
    <property type="match status" value="1"/>
</dbReference>
<comment type="caution">
    <text evidence="13">The sequence shown here is derived from an EMBL/GenBank/DDBJ whole genome shotgun (WGS) entry which is preliminary data.</text>
</comment>
<dbReference type="Gene3D" id="3.40.50.1000">
    <property type="entry name" value="HAD superfamily/HAD-like"/>
    <property type="match status" value="1"/>
</dbReference>
<dbReference type="InterPro" id="IPR023299">
    <property type="entry name" value="ATPase_P-typ_cyto_dom_N"/>
</dbReference>
<dbReference type="SMART" id="SM00746">
    <property type="entry name" value="TRASH"/>
    <property type="match status" value="1"/>
</dbReference>
<evidence type="ECO:0000256" key="9">
    <source>
        <dbReference type="ARBA" id="ARBA00022989"/>
    </source>
</evidence>
<keyword evidence="9 11" id="KW-1133">Transmembrane helix</keyword>
<dbReference type="PRINTS" id="PR00119">
    <property type="entry name" value="CATATPASE"/>
</dbReference>
<evidence type="ECO:0000256" key="10">
    <source>
        <dbReference type="ARBA" id="ARBA00023136"/>
    </source>
</evidence>
<feature type="transmembrane region" description="Helical" evidence="11">
    <location>
        <begin position="232"/>
        <end position="251"/>
    </location>
</feature>
<dbReference type="Pfam" id="PF00122">
    <property type="entry name" value="E1-E2_ATPase"/>
    <property type="match status" value="1"/>
</dbReference>
<dbReference type="PRINTS" id="PR00943">
    <property type="entry name" value="CUATPASE"/>
</dbReference>
<dbReference type="SFLD" id="SFLDF00027">
    <property type="entry name" value="p-type_atpase"/>
    <property type="match status" value="1"/>
</dbReference>
<dbReference type="NCBIfam" id="TIGR01525">
    <property type="entry name" value="ATPase-IB_hvy"/>
    <property type="match status" value="1"/>
</dbReference>
<accession>A0A7Z9C586</accession>
<keyword evidence="8" id="KW-1278">Translocase</keyword>
<evidence type="ECO:0000256" key="6">
    <source>
        <dbReference type="ARBA" id="ARBA00022741"/>
    </source>
</evidence>
<dbReference type="PANTHER" id="PTHR43520:SF8">
    <property type="entry name" value="P-TYPE CU(+) TRANSPORTER"/>
    <property type="match status" value="1"/>
</dbReference>
<evidence type="ECO:0000256" key="2">
    <source>
        <dbReference type="ARBA" id="ARBA00006024"/>
    </source>
</evidence>
<dbReference type="InterPro" id="IPR012348">
    <property type="entry name" value="RNR-like"/>
</dbReference>
<dbReference type="InterPro" id="IPR059000">
    <property type="entry name" value="ATPase_P-type_domA"/>
</dbReference>
<feature type="transmembrane region" description="Helical" evidence="11">
    <location>
        <begin position="163"/>
        <end position="181"/>
    </location>
</feature>
<evidence type="ECO:0000256" key="4">
    <source>
        <dbReference type="ARBA" id="ARBA00022692"/>
    </source>
</evidence>
<evidence type="ECO:0000256" key="8">
    <source>
        <dbReference type="ARBA" id="ARBA00022967"/>
    </source>
</evidence>
<dbReference type="SUPFAM" id="SSF47240">
    <property type="entry name" value="Ferritin-like"/>
    <property type="match status" value="1"/>
</dbReference>
<dbReference type="SFLD" id="SFLDG00002">
    <property type="entry name" value="C1.7:_P-type_atpase_like"/>
    <property type="match status" value="1"/>
</dbReference>
<feature type="transmembrane region" description="Helical" evidence="11">
    <location>
        <begin position="193"/>
        <end position="220"/>
    </location>
</feature>
<dbReference type="Gene3D" id="2.70.150.10">
    <property type="entry name" value="Calcium-transporting ATPase, cytoplasmic transduction domain A"/>
    <property type="match status" value="1"/>
</dbReference>
<dbReference type="InterPro" id="IPR011017">
    <property type="entry name" value="TRASH_dom"/>
</dbReference>
<dbReference type="GO" id="GO:0016491">
    <property type="term" value="F:oxidoreductase activity"/>
    <property type="evidence" value="ECO:0007669"/>
    <property type="project" value="InterPro"/>
</dbReference>
<gene>
    <name evidence="13" type="primary">silP_3</name>
    <name evidence="13" type="ORF">BREV_BREV_01331</name>
</gene>
<feature type="transmembrane region" description="Helical" evidence="11">
    <location>
        <begin position="414"/>
        <end position="437"/>
    </location>
</feature>
<keyword evidence="3 11" id="KW-1003">Cell membrane</keyword>
<dbReference type="GO" id="GO:0055070">
    <property type="term" value="P:copper ion homeostasis"/>
    <property type="evidence" value="ECO:0007669"/>
    <property type="project" value="TreeGrafter"/>
</dbReference>
<dbReference type="GO" id="GO:0005507">
    <property type="term" value="F:copper ion binding"/>
    <property type="evidence" value="ECO:0007669"/>
    <property type="project" value="TreeGrafter"/>
</dbReference>
<dbReference type="GO" id="GO:0005886">
    <property type="term" value="C:plasma membrane"/>
    <property type="evidence" value="ECO:0007669"/>
    <property type="project" value="UniProtKB-SubCell"/>
</dbReference>
<dbReference type="InterPro" id="IPR009078">
    <property type="entry name" value="Ferritin-like_SF"/>
</dbReference>
<dbReference type="GO" id="GO:0005524">
    <property type="term" value="F:ATP binding"/>
    <property type="evidence" value="ECO:0007669"/>
    <property type="project" value="UniProtKB-UniRule"/>
</dbReference>
<dbReference type="SUPFAM" id="SSF81665">
    <property type="entry name" value="Calcium ATPase, transmembrane domain M"/>
    <property type="match status" value="1"/>
</dbReference>
<evidence type="ECO:0000256" key="3">
    <source>
        <dbReference type="ARBA" id="ARBA00022475"/>
    </source>
</evidence>
<dbReference type="AlphaFoldDB" id="A0A7Z9C586"/>
<dbReference type="InterPro" id="IPR008250">
    <property type="entry name" value="ATPase_P-typ_transduc_dom_A_sf"/>
</dbReference>
<protein>
    <submittedName>
        <fullName evidence="13">Silver exporting P-type ATPase</fullName>
    </submittedName>
</protein>
<dbReference type="InterPro" id="IPR018303">
    <property type="entry name" value="ATPase_P-typ_P_site"/>
</dbReference>
<dbReference type="InterPro" id="IPR023214">
    <property type="entry name" value="HAD_sf"/>
</dbReference>
<dbReference type="Pfam" id="PF19335">
    <property type="entry name" value="HMBD"/>
    <property type="match status" value="1"/>
</dbReference>
<dbReference type="GO" id="GO:0016887">
    <property type="term" value="F:ATP hydrolysis activity"/>
    <property type="evidence" value="ECO:0007669"/>
    <property type="project" value="InterPro"/>
</dbReference>
<dbReference type="InterPro" id="IPR007029">
    <property type="entry name" value="YHS_dom"/>
</dbReference>
<feature type="transmembrane region" description="Helical" evidence="11">
    <location>
        <begin position="730"/>
        <end position="752"/>
    </location>
</feature>
<name>A0A7Z9C586_9CAUL</name>
<dbReference type="CDD" id="cd02094">
    <property type="entry name" value="P-type_ATPase_Cu-like"/>
    <property type="match status" value="1"/>
</dbReference>
<dbReference type="Pfam" id="PF04945">
    <property type="entry name" value="YHS"/>
    <property type="match status" value="1"/>
</dbReference>
<dbReference type="SFLD" id="SFLDS00003">
    <property type="entry name" value="Haloacid_Dehalogenase"/>
    <property type="match status" value="1"/>
</dbReference>
<keyword evidence="7 11" id="KW-0067">ATP-binding</keyword>
<dbReference type="EMBL" id="UXHF01000020">
    <property type="protein sequence ID" value="VDC49682.1"/>
    <property type="molecule type" value="Genomic_DNA"/>
</dbReference>
<dbReference type="NCBIfam" id="TIGR01511">
    <property type="entry name" value="ATPase-IB1_Cu"/>
    <property type="match status" value="1"/>
</dbReference>
<keyword evidence="5 11" id="KW-0479">Metal-binding</keyword>
<keyword evidence="6 11" id="KW-0547">Nucleotide-binding</keyword>
<dbReference type="InterPro" id="IPR045800">
    <property type="entry name" value="HMBD"/>
</dbReference>
<dbReference type="InterPro" id="IPR001757">
    <property type="entry name" value="P_typ_ATPase"/>
</dbReference>
<comment type="similarity">
    <text evidence="2 11">Belongs to the cation transport ATPase (P-type) (TC 3.A.3) family. Type IB subfamily.</text>
</comment>
<evidence type="ECO:0000256" key="5">
    <source>
        <dbReference type="ARBA" id="ARBA00022723"/>
    </source>
</evidence>
<sequence length="784" mass="81952">MSMPSPSHPPDHSCCSAKSADSGAKAVDPVCGMTVDPATTAHRAAHDDKDYFFCSAGCRTKFIADPDRYLGEARQPAPVIPGAIYTCPMHPEVRQEGPGSCPICGMALEPETVTAEAPVNHELIDFTRRLWVAAVLTLPVFALEMGGHLTGLAMRISGQTSNWIQFALATPVVLWAGWPFFQRGWASLRNRSLNMFTLIAIGVGAAWIYSVVAVLAPALFPAAVRRMDGSAPVYFEAAAIITVLVLVGQILELRAREQTSGAIRALLDLTPKTARRVRDDGGDEDVTLDLVAVGDRLRVRPGEKVAVDGEILDGRVTIDESLVTGESMPVTKDVGDRVVAGSLNKTGSFVMRADKVGADTLLAQIVQMVAQAQRSRAPIQRLADKVSGWFVPAVIGIAVLAALVWGLVGPEPRLSYALVAAVSVLIIACPCALGLATPISIMVGVGRGAHAGVLIKNAEALERFEKVDTLVLDKTGTLTEGRPSVTAIRPAAGFDEAELLRLSASLERGSEHPLADAVVRAAADRKLVLSEASEFDSPVGRGVTGVVDGRRVALGNGRYLKEIGVEVAALEAEAEALRQNGATAIFVAVDGVAAGVLGIADPVKATTAEAIRALKAAGLRLVMMTGDNRTTAEAVARRLGIDDVQAEVLPQDKAAVVERLRAEGRIVAMAGDGVNDAPALAAADVGVAMGAGSDVAIESAGVTLLGGDLQGIVRARKLSKAVMSNIRQNLVFAFGYNALGIPVAAGLLYPIFGLLLSPALAALAMALSSVSVIGNALRLRAVRL</sequence>
<evidence type="ECO:0000256" key="7">
    <source>
        <dbReference type="ARBA" id="ARBA00022840"/>
    </source>
</evidence>
<reference evidence="13 14" key="1">
    <citation type="submission" date="2018-11" db="EMBL/GenBank/DDBJ databases">
        <authorList>
            <person name="Peiro R."/>
            <person name="Begona"/>
            <person name="Cbmso G."/>
            <person name="Lopez M."/>
            <person name="Gonzalez S."/>
            <person name="Sacristan E."/>
            <person name="Castillo E."/>
        </authorList>
    </citation>
    <scope>NUCLEOTIDE SEQUENCE [LARGE SCALE GENOMIC DNA]</scope>
    <source>
        <strain evidence="13">Brev_genome</strain>
    </source>
</reference>
<dbReference type="SUPFAM" id="SSF81653">
    <property type="entry name" value="Calcium ATPase, transduction domain A"/>
    <property type="match status" value="1"/>
</dbReference>
<dbReference type="InterPro" id="IPR023298">
    <property type="entry name" value="ATPase_P-typ_TM_dom_sf"/>
</dbReference>
<keyword evidence="14" id="KW-1185">Reference proteome</keyword>
<evidence type="ECO:0000313" key="13">
    <source>
        <dbReference type="EMBL" id="VDC49682.1"/>
    </source>
</evidence>
<comment type="subcellular location">
    <subcellularLocation>
        <location evidence="1">Cell membrane</location>
        <topology evidence="1">Multi-pass membrane protein</topology>
    </subcellularLocation>
</comment>
<dbReference type="NCBIfam" id="TIGR01494">
    <property type="entry name" value="ATPase_P-type"/>
    <property type="match status" value="1"/>
</dbReference>
<dbReference type="InterPro" id="IPR044492">
    <property type="entry name" value="P_typ_ATPase_HD_dom"/>
</dbReference>
<dbReference type="InterPro" id="IPR027256">
    <property type="entry name" value="P-typ_ATPase_IB"/>
</dbReference>
<keyword evidence="10 11" id="KW-0472">Membrane</keyword>
<dbReference type="Pfam" id="PF00702">
    <property type="entry name" value="Hydrolase"/>
    <property type="match status" value="1"/>
</dbReference>
<dbReference type="GO" id="GO:0060003">
    <property type="term" value="P:copper ion export"/>
    <property type="evidence" value="ECO:0007669"/>
    <property type="project" value="UniProtKB-ARBA"/>
</dbReference>
<evidence type="ECO:0000313" key="14">
    <source>
        <dbReference type="Proteomes" id="UP000289220"/>
    </source>
</evidence>
<dbReference type="InterPro" id="IPR036412">
    <property type="entry name" value="HAD-like_sf"/>
</dbReference>
<dbReference type="FunFam" id="2.70.150.10:FF:000020">
    <property type="entry name" value="Copper-exporting P-type ATPase A"/>
    <property type="match status" value="1"/>
</dbReference>
<dbReference type="Proteomes" id="UP000289220">
    <property type="component" value="Unassembled WGS sequence"/>
</dbReference>
<feature type="transmembrane region" description="Helical" evidence="11">
    <location>
        <begin position="130"/>
        <end position="151"/>
    </location>
</feature>
<feature type="transmembrane region" description="Helical" evidence="11">
    <location>
        <begin position="758"/>
        <end position="777"/>
    </location>
</feature>
<evidence type="ECO:0000256" key="11">
    <source>
        <dbReference type="RuleBase" id="RU362081"/>
    </source>
</evidence>
<organism evidence="13 14">
    <name type="scientific">Brevundimonas mediterranea</name>
    <dbReference type="NCBI Taxonomy" id="74329"/>
    <lineage>
        <taxon>Bacteria</taxon>
        <taxon>Pseudomonadati</taxon>
        <taxon>Pseudomonadota</taxon>
        <taxon>Alphaproteobacteria</taxon>
        <taxon>Caulobacterales</taxon>
        <taxon>Caulobacteraceae</taxon>
        <taxon>Brevundimonas</taxon>
    </lineage>
</organism>